<proteinExistence type="predicted"/>
<accession>A0A7W5GGR5</accession>
<keyword evidence="1" id="KW-0812">Transmembrane</keyword>
<reference evidence="2 3" key="1">
    <citation type="submission" date="2020-08" db="EMBL/GenBank/DDBJ databases">
        <title>Genomic Encyclopedia of Type Strains, Phase III (KMG-III): the genomes of soil and plant-associated and newly described type strains.</title>
        <authorList>
            <person name="Whitman W."/>
        </authorList>
    </citation>
    <scope>NUCLEOTIDE SEQUENCE [LARGE SCALE GENOMIC DNA]</scope>
    <source>
        <strain evidence="2 3">CECT 8356</strain>
    </source>
</reference>
<gene>
    <name evidence="2" type="ORF">FHS07_002228</name>
</gene>
<keyword evidence="1" id="KW-0472">Membrane</keyword>
<sequence>MTSTAPSPPRESPSARAKRKNRLLTTITLGVAAIVCAVVGVGAYAMTNSWWTEEAPVASVDQQLPDGQSRFDRAGQDFFNRQGLVTIDLAASAPAATLGLPGDGATTVDTLVPLPVEVRGDDGELRFSGVTRFSLVTADGVLASVSVVSASSGSWTAMAADLRGRAGEWGWTDADIATLEDQVGAAIRNEGVATTMTLPAVDSTGVDIGAEVTVTAAGALELVFVLSR</sequence>
<evidence type="ECO:0000313" key="3">
    <source>
        <dbReference type="Proteomes" id="UP000543579"/>
    </source>
</evidence>
<dbReference type="AlphaFoldDB" id="A0A7W5GGR5"/>
<dbReference type="EMBL" id="JACHXY010000002">
    <property type="protein sequence ID" value="MBB3158532.1"/>
    <property type="molecule type" value="Genomic_DNA"/>
</dbReference>
<comment type="caution">
    <text evidence="2">The sequence shown here is derived from an EMBL/GenBank/DDBJ whole genome shotgun (WGS) entry which is preliminary data.</text>
</comment>
<name>A0A7W5GGR5_9MICO</name>
<evidence type="ECO:0000313" key="2">
    <source>
        <dbReference type="EMBL" id="MBB3158532.1"/>
    </source>
</evidence>
<evidence type="ECO:0000256" key="1">
    <source>
        <dbReference type="SAM" id="Phobius"/>
    </source>
</evidence>
<dbReference type="Proteomes" id="UP000543579">
    <property type="component" value="Unassembled WGS sequence"/>
</dbReference>
<protein>
    <submittedName>
        <fullName evidence="2">Uncharacterized protein</fullName>
    </submittedName>
</protein>
<dbReference type="RefSeq" id="WP_183419948.1">
    <property type="nucleotide sequence ID" value="NZ_JACHXY010000002.1"/>
</dbReference>
<feature type="transmembrane region" description="Helical" evidence="1">
    <location>
        <begin position="23"/>
        <end position="46"/>
    </location>
</feature>
<organism evidence="2 3">
    <name type="scientific">Microbacterium proteolyticum</name>
    <dbReference type="NCBI Taxonomy" id="1572644"/>
    <lineage>
        <taxon>Bacteria</taxon>
        <taxon>Bacillati</taxon>
        <taxon>Actinomycetota</taxon>
        <taxon>Actinomycetes</taxon>
        <taxon>Micrococcales</taxon>
        <taxon>Microbacteriaceae</taxon>
        <taxon>Microbacterium</taxon>
    </lineage>
</organism>
<keyword evidence="1" id="KW-1133">Transmembrane helix</keyword>